<keyword evidence="2" id="KW-1185">Reference proteome</keyword>
<accession>A0A3S3P342</accession>
<name>A0A3S3P342_9MAGN</name>
<organism evidence="1 2">
    <name type="scientific">Cinnamomum micranthum f. kanehirae</name>
    <dbReference type="NCBI Taxonomy" id="337451"/>
    <lineage>
        <taxon>Eukaryota</taxon>
        <taxon>Viridiplantae</taxon>
        <taxon>Streptophyta</taxon>
        <taxon>Embryophyta</taxon>
        <taxon>Tracheophyta</taxon>
        <taxon>Spermatophyta</taxon>
        <taxon>Magnoliopsida</taxon>
        <taxon>Magnoliidae</taxon>
        <taxon>Laurales</taxon>
        <taxon>Lauraceae</taxon>
        <taxon>Cinnamomum</taxon>
    </lineage>
</organism>
<comment type="caution">
    <text evidence="1">The sequence shown here is derived from an EMBL/GenBank/DDBJ whole genome shotgun (WGS) entry which is preliminary data.</text>
</comment>
<dbReference type="AlphaFoldDB" id="A0A3S3P342"/>
<sequence>MRCWEAVTSAVLGVIMRKCICRIQDLWHLLTDFVSVLVTAFRFSGVARGRRWAIYDDVIIGGALKS</sequence>
<evidence type="ECO:0000313" key="1">
    <source>
        <dbReference type="EMBL" id="RWR92212.1"/>
    </source>
</evidence>
<dbReference type="OrthoDB" id="595071at2759"/>
<proteinExistence type="predicted"/>
<dbReference type="Proteomes" id="UP000283530">
    <property type="component" value="Unassembled WGS sequence"/>
</dbReference>
<gene>
    <name evidence="1" type="ORF">CKAN_02142100</name>
</gene>
<evidence type="ECO:0000313" key="2">
    <source>
        <dbReference type="Proteomes" id="UP000283530"/>
    </source>
</evidence>
<reference evidence="1 2" key="1">
    <citation type="journal article" date="2019" name="Nat. Plants">
        <title>Stout camphor tree genome fills gaps in understanding of flowering plant genome evolution.</title>
        <authorList>
            <person name="Chaw S.M."/>
            <person name="Liu Y.C."/>
            <person name="Wu Y.W."/>
            <person name="Wang H.Y."/>
            <person name="Lin C.I."/>
            <person name="Wu C.S."/>
            <person name="Ke H.M."/>
            <person name="Chang L.Y."/>
            <person name="Hsu C.Y."/>
            <person name="Yang H.T."/>
            <person name="Sudianto E."/>
            <person name="Hsu M.H."/>
            <person name="Wu K.P."/>
            <person name="Wang L.N."/>
            <person name="Leebens-Mack J.H."/>
            <person name="Tsai I.J."/>
        </authorList>
    </citation>
    <scope>NUCLEOTIDE SEQUENCE [LARGE SCALE GENOMIC DNA]</scope>
    <source>
        <strain evidence="2">cv. Chaw 1501</strain>
        <tissue evidence="1">Young leaves</tissue>
    </source>
</reference>
<protein>
    <submittedName>
        <fullName evidence="1">Uncharacterized protein</fullName>
    </submittedName>
</protein>
<dbReference type="EMBL" id="QPKB01000009">
    <property type="protein sequence ID" value="RWR92212.1"/>
    <property type="molecule type" value="Genomic_DNA"/>
</dbReference>